<reference evidence="1" key="1">
    <citation type="submission" date="2014-11" db="EMBL/GenBank/DDBJ databases">
        <authorList>
            <person name="Amaro Gonzalez C."/>
        </authorList>
    </citation>
    <scope>NUCLEOTIDE SEQUENCE</scope>
</reference>
<accession>A0A0E9VUP4</accession>
<evidence type="ECO:0000313" key="1">
    <source>
        <dbReference type="EMBL" id="JAH81746.1"/>
    </source>
</evidence>
<proteinExistence type="predicted"/>
<reference evidence="1" key="2">
    <citation type="journal article" date="2015" name="Fish Shellfish Immunol.">
        <title>Early steps in the European eel (Anguilla anguilla)-Vibrio vulnificus interaction in the gills: Role of the RtxA13 toxin.</title>
        <authorList>
            <person name="Callol A."/>
            <person name="Pajuelo D."/>
            <person name="Ebbesson L."/>
            <person name="Teles M."/>
            <person name="MacKenzie S."/>
            <person name="Amaro C."/>
        </authorList>
    </citation>
    <scope>NUCLEOTIDE SEQUENCE</scope>
</reference>
<sequence length="40" mass="4321">MTNLGSLAPPACWLCMSPGHAARPGPDPCYLWPLCHTDCH</sequence>
<dbReference type="EMBL" id="GBXM01026831">
    <property type="protein sequence ID" value="JAH81746.1"/>
    <property type="molecule type" value="Transcribed_RNA"/>
</dbReference>
<organism evidence="1">
    <name type="scientific">Anguilla anguilla</name>
    <name type="common">European freshwater eel</name>
    <name type="synonym">Muraena anguilla</name>
    <dbReference type="NCBI Taxonomy" id="7936"/>
    <lineage>
        <taxon>Eukaryota</taxon>
        <taxon>Metazoa</taxon>
        <taxon>Chordata</taxon>
        <taxon>Craniata</taxon>
        <taxon>Vertebrata</taxon>
        <taxon>Euteleostomi</taxon>
        <taxon>Actinopterygii</taxon>
        <taxon>Neopterygii</taxon>
        <taxon>Teleostei</taxon>
        <taxon>Anguilliformes</taxon>
        <taxon>Anguillidae</taxon>
        <taxon>Anguilla</taxon>
    </lineage>
</organism>
<name>A0A0E9VUP4_ANGAN</name>
<dbReference type="AlphaFoldDB" id="A0A0E9VUP4"/>
<protein>
    <submittedName>
        <fullName evidence="1">Uncharacterized protein</fullName>
    </submittedName>
</protein>